<comment type="caution">
    <text evidence="2">The sequence shown here is derived from an EMBL/GenBank/DDBJ whole genome shotgun (WGS) entry which is preliminary data.</text>
</comment>
<dbReference type="OrthoDB" id="10599028at2759"/>
<feature type="region of interest" description="Disordered" evidence="1">
    <location>
        <begin position="1"/>
        <end position="51"/>
    </location>
</feature>
<feature type="compositionally biased region" description="Polar residues" evidence="1">
    <location>
        <begin position="15"/>
        <end position="24"/>
    </location>
</feature>
<accession>A0A1W0XF57</accession>
<dbReference type="EMBL" id="MTYJ01000001">
    <property type="protein sequence ID" value="OQV26119.1"/>
    <property type="molecule type" value="Genomic_DNA"/>
</dbReference>
<dbReference type="Proteomes" id="UP000192578">
    <property type="component" value="Unassembled WGS sequence"/>
</dbReference>
<protein>
    <submittedName>
        <fullName evidence="2">Uncharacterized protein</fullName>
    </submittedName>
</protein>
<feature type="compositionally biased region" description="Gly residues" evidence="1">
    <location>
        <begin position="28"/>
        <end position="42"/>
    </location>
</feature>
<organism evidence="2 3">
    <name type="scientific">Hypsibius exemplaris</name>
    <name type="common">Freshwater tardigrade</name>
    <dbReference type="NCBI Taxonomy" id="2072580"/>
    <lineage>
        <taxon>Eukaryota</taxon>
        <taxon>Metazoa</taxon>
        <taxon>Ecdysozoa</taxon>
        <taxon>Tardigrada</taxon>
        <taxon>Eutardigrada</taxon>
        <taxon>Parachela</taxon>
        <taxon>Hypsibioidea</taxon>
        <taxon>Hypsibiidae</taxon>
        <taxon>Hypsibius</taxon>
    </lineage>
</organism>
<evidence type="ECO:0000256" key="1">
    <source>
        <dbReference type="SAM" id="MobiDB-lite"/>
    </source>
</evidence>
<gene>
    <name evidence="2" type="ORF">BV898_00243</name>
</gene>
<evidence type="ECO:0000313" key="2">
    <source>
        <dbReference type="EMBL" id="OQV26119.1"/>
    </source>
</evidence>
<keyword evidence="3" id="KW-1185">Reference proteome</keyword>
<sequence>MSEAMGVKQQRKETTATATIKTNPATAVGGGATTVSGGGGGTSSSLAHQSKRSEHQLVAILPNATCPYLPGDGSTSYFGLRTPICYYTERGEEVIYDPPLFNPAILKMQQQ</sequence>
<dbReference type="AlphaFoldDB" id="A0A1W0XF57"/>
<name>A0A1W0XF57_HYPEX</name>
<reference evidence="3" key="1">
    <citation type="submission" date="2017-01" db="EMBL/GenBank/DDBJ databases">
        <title>Comparative genomics of anhydrobiosis in the tardigrade Hypsibius dujardini.</title>
        <authorList>
            <person name="Yoshida Y."/>
            <person name="Koutsovoulos G."/>
            <person name="Laetsch D."/>
            <person name="Stevens L."/>
            <person name="Kumar S."/>
            <person name="Horikawa D."/>
            <person name="Ishino K."/>
            <person name="Komine S."/>
            <person name="Tomita M."/>
            <person name="Blaxter M."/>
            <person name="Arakawa K."/>
        </authorList>
    </citation>
    <scope>NUCLEOTIDE SEQUENCE [LARGE SCALE GENOMIC DNA]</scope>
    <source>
        <strain evidence="3">Z151</strain>
    </source>
</reference>
<proteinExistence type="predicted"/>
<evidence type="ECO:0000313" key="3">
    <source>
        <dbReference type="Proteomes" id="UP000192578"/>
    </source>
</evidence>